<dbReference type="EMBL" id="LXMD01000025">
    <property type="protein sequence ID" value="OCG73348.1"/>
    <property type="molecule type" value="Genomic_DNA"/>
</dbReference>
<name>A0A1B9N9R1_9MICO</name>
<dbReference type="STRING" id="904291.A7J15_08675"/>
<accession>A0A1B9N9R1</accession>
<keyword evidence="2" id="KW-1185">Reference proteome</keyword>
<dbReference type="AlphaFoldDB" id="A0A1B9N9R1"/>
<sequence>MILGIIVACEIGFWVLIALGLAARYILRAPRLGATLLVLTPAVDLVLLVAVGADLRGGGDASLPHALAAAYLGFSIAYGHRMIRWADARFAHRFAGGPAPRKAYGAAYARACWGDVARTGLAVAIAAGVLWLLTRVAAEGADVTALTGMYGILGVIFAVETIWAVSYTIWPKKAPAEVRGAAAT</sequence>
<proteinExistence type="predicted"/>
<dbReference type="Proteomes" id="UP000093355">
    <property type="component" value="Unassembled WGS sequence"/>
</dbReference>
<evidence type="ECO:0000313" key="1">
    <source>
        <dbReference type="EMBL" id="OCG73348.1"/>
    </source>
</evidence>
<evidence type="ECO:0000313" key="2">
    <source>
        <dbReference type="Proteomes" id="UP000093355"/>
    </source>
</evidence>
<reference evidence="1 2" key="1">
    <citation type="submission" date="2016-05" db="EMBL/GenBank/DDBJ databases">
        <authorList>
            <person name="Lavstsen T."/>
            <person name="Jespersen J.S."/>
        </authorList>
    </citation>
    <scope>NUCLEOTIDE SEQUENCE [LARGE SCALE GENOMIC DNA]</scope>
    <source>
        <strain evidence="1 2">YLB-01</strain>
    </source>
</reference>
<dbReference type="RefSeq" id="WP_067026989.1">
    <property type="nucleotide sequence ID" value="NZ_CP038256.1"/>
</dbReference>
<comment type="caution">
    <text evidence="1">The sequence shown here is derived from an EMBL/GenBank/DDBJ whole genome shotgun (WGS) entry which is preliminary data.</text>
</comment>
<protein>
    <submittedName>
        <fullName evidence="1">Uncharacterized protein</fullName>
    </submittedName>
</protein>
<organism evidence="1 2">
    <name type="scientific">Microbacterium sediminis</name>
    <dbReference type="NCBI Taxonomy" id="904291"/>
    <lineage>
        <taxon>Bacteria</taxon>
        <taxon>Bacillati</taxon>
        <taxon>Actinomycetota</taxon>
        <taxon>Actinomycetes</taxon>
        <taxon>Micrococcales</taxon>
        <taxon>Microbacteriaceae</taxon>
        <taxon>Microbacterium</taxon>
    </lineage>
</organism>
<dbReference type="OrthoDB" id="2082317at2"/>
<gene>
    <name evidence="1" type="ORF">A7J15_08675</name>
</gene>